<feature type="transmembrane region" description="Helical" evidence="1">
    <location>
        <begin position="12"/>
        <end position="37"/>
    </location>
</feature>
<name>A0A229P1H3_9BACL</name>
<evidence type="ECO:0000256" key="1">
    <source>
        <dbReference type="SAM" id="Phobius"/>
    </source>
</evidence>
<evidence type="ECO:0000313" key="2">
    <source>
        <dbReference type="EMBL" id="OXM16116.1"/>
    </source>
</evidence>
<protein>
    <submittedName>
        <fullName evidence="2">Uncharacterized protein</fullName>
    </submittedName>
</protein>
<keyword evidence="1" id="KW-1133">Transmembrane helix</keyword>
<comment type="caution">
    <text evidence="2">The sequence shown here is derived from an EMBL/GenBank/DDBJ whole genome shotgun (WGS) entry which is preliminary data.</text>
</comment>
<keyword evidence="3" id="KW-1185">Reference proteome</keyword>
<sequence length="66" mass="7741">MLALLGRVGILLLIYFLFFLGPFGVYSVGMVVFLFFARISLTLLEENPGWDQRGWSRYRNKRRRGL</sequence>
<keyword evidence="1" id="KW-0812">Transmembrane</keyword>
<keyword evidence="1" id="KW-0472">Membrane</keyword>
<dbReference type="Proteomes" id="UP000215145">
    <property type="component" value="Unassembled WGS sequence"/>
</dbReference>
<accession>A0A229P1H3</accession>
<organism evidence="2 3">
    <name type="scientific">Paenibacillus herberti</name>
    <dbReference type="NCBI Taxonomy" id="1619309"/>
    <lineage>
        <taxon>Bacteria</taxon>
        <taxon>Bacillati</taxon>
        <taxon>Bacillota</taxon>
        <taxon>Bacilli</taxon>
        <taxon>Bacillales</taxon>
        <taxon>Paenibacillaceae</taxon>
        <taxon>Paenibacillus</taxon>
    </lineage>
</organism>
<evidence type="ECO:0000313" key="3">
    <source>
        <dbReference type="Proteomes" id="UP000215145"/>
    </source>
</evidence>
<proteinExistence type="predicted"/>
<gene>
    <name evidence="2" type="ORF">CGZ75_05280</name>
</gene>
<dbReference type="AlphaFoldDB" id="A0A229P1H3"/>
<reference evidence="2 3" key="1">
    <citation type="submission" date="2017-07" db="EMBL/GenBank/DDBJ databases">
        <title>Paenibacillus herberti R33 genome sequencing and assembly.</title>
        <authorList>
            <person name="Su W."/>
        </authorList>
    </citation>
    <scope>NUCLEOTIDE SEQUENCE [LARGE SCALE GENOMIC DNA]</scope>
    <source>
        <strain evidence="2 3">R33</strain>
    </source>
</reference>
<dbReference type="EMBL" id="NMUQ01000001">
    <property type="protein sequence ID" value="OXM16116.1"/>
    <property type="molecule type" value="Genomic_DNA"/>
</dbReference>